<proteinExistence type="predicted"/>
<dbReference type="EMBL" id="GGEC01052645">
    <property type="protein sequence ID" value="MBX33129.1"/>
    <property type="molecule type" value="Transcribed_RNA"/>
</dbReference>
<dbReference type="AlphaFoldDB" id="A0A2P2MSD1"/>
<organism evidence="1">
    <name type="scientific">Rhizophora mucronata</name>
    <name type="common">Asiatic mangrove</name>
    <dbReference type="NCBI Taxonomy" id="61149"/>
    <lineage>
        <taxon>Eukaryota</taxon>
        <taxon>Viridiplantae</taxon>
        <taxon>Streptophyta</taxon>
        <taxon>Embryophyta</taxon>
        <taxon>Tracheophyta</taxon>
        <taxon>Spermatophyta</taxon>
        <taxon>Magnoliopsida</taxon>
        <taxon>eudicotyledons</taxon>
        <taxon>Gunneridae</taxon>
        <taxon>Pentapetalae</taxon>
        <taxon>rosids</taxon>
        <taxon>fabids</taxon>
        <taxon>Malpighiales</taxon>
        <taxon>Rhizophoraceae</taxon>
        <taxon>Rhizophora</taxon>
    </lineage>
</organism>
<name>A0A2P2MSD1_RHIMU</name>
<sequence length="64" mass="6447">MINDILSCVSDAGVSMGVLLSAAASSVPMFNADPNLVELTTLAGRTKPGEDASIAGALTAFCNF</sequence>
<evidence type="ECO:0000313" key="1">
    <source>
        <dbReference type="EMBL" id="MBX33129.1"/>
    </source>
</evidence>
<protein>
    <submittedName>
        <fullName evidence="1">Ccr4-not transcription complex</fullName>
    </submittedName>
</protein>
<accession>A0A2P2MSD1</accession>
<reference evidence="1" key="1">
    <citation type="submission" date="2018-02" db="EMBL/GenBank/DDBJ databases">
        <title>Rhizophora mucronata_Transcriptome.</title>
        <authorList>
            <person name="Meera S.P."/>
            <person name="Sreeshan A."/>
            <person name="Augustine A."/>
        </authorList>
    </citation>
    <scope>NUCLEOTIDE SEQUENCE</scope>
    <source>
        <tissue evidence="1">Leaf</tissue>
    </source>
</reference>